<proteinExistence type="inferred from homology"/>
<sequence length="286" mass="30936">MPDTVYACLDGLNTTSAVVEGACWAAQRLAAPLTLLHTLEHPEPMAAVGDYSGVLGMGAQDLLLQRLSDLDEERAKVAQEAAQRMLDEARSSVCRDTVPEVQTLLRQGDLTEVLLTQEPTARLFVLGSNRRPPTVRKLRLDHRVETAVRNLRQPVMVMDAVPFAAPQHFVVAYDGSATADRAVERVAGSPLLRGMPAELVMVGECPARLQERLRAAQTQLADAGFTVTTRTLPGLPEEVIPPLMEGLGPSLLVLGAYGHSRIRQLIVGSTTTALLRLCSVPVLVLR</sequence>
<name>A0A5B8RYF0_9BURK</name>
<evidence type="ECO:0000256" key="1">
    <source>
        <dbReference type="ARBA" id="ARBA00008791"/>
    </source>
</evidence>
<dbReference type="OrthoDB" id="9804721at2"/>
<dbReference type="SUPFAM" id="SSF52402">
    <property type="entry name" value="Adenine nucleotide alpha hydrolases-like"/>
    <property type="match status" value="2"/>
</dbReference>
<dbReference type="PANTHER" id="PTHR46268">
    <property type="entry name" value="STRESS RESPONSE PROTEIN NHAX"/>
    <property type="match status" value="1"/>
</dbReference>
<dbReference type="InterPro" id="IPR006015">
    <property type="entry name" value="Universal_stress_UspA"/>
</dbReference>
<dbReference type="KEGG" id="cof:FOZ74_11335"/>
<dbReference type="Pfam" id="PF00582">
    <property type="entry name" value="Usp"/>
    <property type="match status" value="2"/>
</dbReference>
<dbReference type="PRINTS" id="PR01438">
    <property type="entry name" value="UNVRSLSTRESS"/>
</dbReference>
<evidence type="ECO:0000313" key="3">
    <source>
        <dbReference type="EMBL" id="QEA14570.1"/>
    </source>
</evidence>
<reference evidence="3 4" key="1">
    <citation type="submission" date="2019-07" db="EMBL/GenBank/DDBJ databases">
        <title>Complete genome sequence of Comamonas sp. NLF 7-7 isolated from livestock.</title>
        <authorList>
            <person name="Kim D.H."/>
            <person name="Kim J.G."/>
        </authorList>
    </citation>
    <scope>NUCLEOTIDE SEQUENCE [LARGE SCALE GENOMIC DNA]</scope>
    <source>
        <strain evidence="3 4">NLF 7-7</strain>
    </source>
</reference>
<comment type="similarity">
    <text evidence="1">Belongs to the universal stress protein A family.</text>
</comment>
<dbReference type="PANTHER" id="PTHR46268:SF15">
    <property type="entry name" value="UNIVERSAL STRESS PROTEIN HP_0031"/>
    <property type="match status" value="1"/>
</dbReference>
<dbReference type="InterPro" id="IPR006016">
    <property type="entry name" value="UspA"/>
</dbReference>
<feature type="domain" description="UspA" evidence="2">
    <location>
        <begin position="208"/>
        <end position="286"/>
    </location>
</feature>
<gene>
    <name evidence="3" type="ORF">FOZ74_11335</name>
</gene>
<organism evidence="3 4">
    <name type="scientific">Comamonas flocculans</name>
    <dbReference type="NCBI Taxonomy" id="2597701"/>
    <lineage>
        <taxon>Bacteria</taxon>
        <taxon>Pseudomonadati</taxon>
        <taxon>Pseudomonadota</taxon>
        <taxon>Betaproteobacteria</taxon>
        <taxon>Burkholderiales</taxon>
        <taxon>Comamonadaceae</taxon>
        <taxon>Comamonas</taxon>
    </lineage>
</organism>
<keyword evidence="4" id="KW-1185">Reference proteome</keyword>
<dbReference type="CDD" id="cd00293">
    <property type="entry name" value="USP-like"/>
    <property type="match status" value="2"/>
</dbReference>
<feature type="domain" description="UspA" evidence="2">
    <location>
        <begin position="3"/>
        <end position="157"/>
    </location>
</feature>
<dbReference type="EMBL" id="CP042344">
    <property type="protein sequence ID" value="QEA14570.1"/>
    <property type="molecule type" value="Genomic_DNA"/>
</dbReference>
<evidence type="ECO:0000313" key="4">
    <source>
        <dbReference type="Proteomes" id="UP000321199"/>
    </source>
</evidence>
<protein>
    <submittedName>
        <fullName evidence="3">Universal stress protein</fullName>
    </submittedName>
</protein>
<dbReference type="Proteomes" id="UP000321199">
    <property type="component" value="Chromosome"/>
</dbReference>
<evidence type="ECO:0000259" key="2">
    <source>
        <dbReference type="Pfam" id="PF00582"/>
    </source>
</evidence>
<accession>A0A5B8RYF0</accession>
<dbReference type="Gene3D" id="3.40.50.12370">
    <property type="match status" value="1"/>
</dbReference>
<dbReference type="AlphaFoldDB" id="A0A5B8RYF0"/>